<reference evidence="2" key="1">
    <citation type="submission" date="2020-07" db="EMBL/GenBank/DDBJ databases">
        <title>Multicomponent nature underlies the extraordinary mechanical properties of spider dragline silk.</title>
        <authorList>
            <person name="Kono N."/>
            <person name="Nakamura H."/>
            <person name="Mori M."/>
            <person name="Yoshida Y."/>
            <person name="Ohtoshi R."/>
            <person name="Malay A.D."/>
            <person name="Moran D.A.P."/>
            <person name="Tomita M."/>
            <person name="Numata K."/>
            <person name="Arakawa K."/>
        </authorList>
    </citation>
    <scope>NUCLEOTIDE SEQUENCE</scope>
</reference>
<proteinExistence type="predicted"/>
<feature type="region of interest" description="Disordered" evidence="1">
    <location>
        <begin position="13"/>
        <end position="36"/>
    </location>
</feature>
<dbReference type="AlphaFoldDB" id="A0A8X6G354"/>
<accession>A0A8X6G354</accession>
<name>A0A8X6G354_TRICU</name>
<dbReference type="Proteomes" id="UP000887116">
    <property type="component" value="Unassembled WGS sequence"/>
</dbReference>
<evidence type="ECO:0000313" key="2">
    <source>
        <dbReference type="EMBL" id="GFQ94482.1"/>
    </source>
</evidence>
<comment type="caution">
    <text evidence="2">The sequence shown here is derived from an EMBL/GenBank/DDBJ whole genome shotgun (WGS) entry which is preliminary data.</text>
</comment>
<protein>
    <submittedName>
        <fullName evidence="2">Uncharacterized protein</fullName>
    </submittedName>
</protein>
<evidence type="ECO:0000313" key="3">
    <source>
        <dbReference type="Proteomes" id="UP000887116"/>
    </source>
</evidence>
<evidence type="ECO:0000256" key="1">
    <source>
        <dbReference type="SAM" id="MobiDB-lite"/>
    </source>
</evidence>
<gene>
    <name evidence="2" type="primary">AVEN_143328_1</name>
    <name evidence="2" type="ORF">TNCT_318311</name>
</gene>
<sequence length="103" mass="11189">MCSRKIKCYRARNMGKGADTSDNDSTYDSDGERRNSGEMISMADLLRANKVSLAVMQKELHESAQRGQAIILPSRLAAQENSFKPGAVGPLAIVSKKLGDDDT</sequence>
<keyword evidence="3" id="KW-1185">Reference proteome</keyword>
<organism evidence="2 3">
    <name type="scientific">Trichonephila clavata</name>
    <name type="common">Joro spider</name>
    <name type="synonym">Nephila clavata</name>
    <dbReference type="NCBI Taxonomy" id="2740835"/>
    <lineage>
        <taxon>Eukaryota</taxon>
        <taxon>Metazoa</taxon>
        <taxon>Ecdysozoa</taxon>
        <taxon>Arthropoda</taxon>
        <taxon>Chelicerata</taxon>
        <taxon>Arachnida</taxon>
        <taxon>Araneae</taxon>
        <taxon>Araneomorphae</taxon>
        <taxon>Entelegynae</taxon>
        <taxon>Araneoidea</taxon>
        <taxon>Nephilidae</taxon>
        <taxon>Trichonephila</taxon>
    </lineage>
</organism>
<dbReference type="OrthoDB" id="297496at2759"/>
<dbReference type="EMBL" id="BMAO01034167">
    <property type="protein sequence ID" value="GFQ94482.1"/>
    <property type="molecule type" value="Genomic_DNA"/>
</dbReference>